<gene>
    <name evidence="1" type="ORF">COLO4_19811</name>
</gene>
<keyword evidence="2" id="KW-1185">Reference proteome</keyword>
<name>A0A1R3J392_9ROSI</name>
<dbReference type="AlphaFoldDB" id="A0A1R3J392"/>
<comment type="caution">
    <text evidence="1">The sequence shown here is derived from an EMBL/GenBank/DDBJ whole genome shotgun (WGS) entry which is preliminary data.</text>
</comment>
<dbReference type="Proteomes" id="UP000187203">
    <property type="component" value="Unassembled WGS sequence"/>
</dbReference>
<evidence type="ECO:0000313" key="2">
    <source>
        <dbReference type="Proteomes" id="UP000187203"/>
    </source>
</evidence>
<reference evidence="2" key="1">
    <citation type="submission" date="2013-09" db="EMBL/GenBank/DDBJ databases">
        <title>Corchorus olitorius genome sequencing.</title>
        <authorList>
            <person name="Alam M."/>
            <person name="Haque M.S."/>
            <person name="Islam M.S."/>
            <person name="Emdad E.M."/>
            <person name="Islam M.M."/>
            <person name="Ahmed B."/>
            <person name="Halim A."/>
            <person name="Hossen Q.M.M."/>
            <person name="Hossain M.Z."/>
            <person name="Ahmed R."/>
            <person name="Khan M.M."/>
            <person name="Islam R."/>
            <person name="Rashid M.M."/>
            <person name="Khan S.A."/>
            <person name="Rahman M.S."/>
            <person name="Alam M."/>
            <person name="Yahiya A.S."/>
            <person name="Khan M.S."/>
            <person name="Azam M.S."/>
            <person name="Haque T."/>
            <person name="Lashkar M.Z.H."/>
            <person name="Akhand A.I."/>
            <person name="Morshed G."/>
            <person name="Roy S."/>
            <person name="Uddin K.S."/>
            <person name="Rabeya T."/>
            <person name="Hossain A.S."/>
            <person name="Chowdhury A."/>
            <person name="Snigdha A.R."/>
            <person name="Mortoza M.S."/>
            <person name="Matin S.A."/>
            <person name="Hoque S.M.E."/>
            <person name="Islam M.K."/>
            <person name="Roy D.K."/>
            <person name="Haider R."/>
            <person name="Moosa M.M."/>
            <person name="Elias S.M."/>
            <person name="Hasan A.M."/>
            <person name="Jahan S."/>
            <person name="Shafiuddin M."/>
            <person name="Mahmood N."/>
            <person name="Shommy N.S."/>
        </authorList>
    </citation>
    <scope>NUCLEOTIDE SEQUENCE [LARGE SCALE GENOMIC DNA]</scope>
    <source>
        <strain evidence="2">cv. O-4</strain>
    </source>
</reference>
<accession>A0A1R3J392</accession>
<dbReference type="EMBL" id="AWUE01016834">
    <property type="protein sequence ID" value="OMO89307.1"/>
    <property type="molecule type" value="Genomic_DNA"/>
</dbReference>
<protein>
    <submittedName>
        <fullName evidence="1">Uncharacterized protein</fullName>
    </submittedName>
</protein>
<organism evidence="1 2">
    <name type="scientific">Corchorus olitorius</name>
    <dbReference type="NCBI Taxonomy" id="93759"/>
    <lineage>
        <taxon>Eukaryota</taxon>
        <taxon>Viridiplantae</taxon>
        <taxon>Streptophyta</taxon>
        <taxon>Embryophyta</taxon>
        <taxon>Tracheophyta</taxon>
        <taxon>Spermatophyta</taxon>
        <taxon>Magnoliopsida</taxon>
        <taxon>eudicotyledons</taxon>
        <taxon>Gunneridae</taxon>
        <taxon>Pentapetalae</taxon>
        <taxon>rosids</taxon>
        <taxon>malvids</taxon>
        <taxon>Malvales</taxon>
        <taxon>Malvaceae</taxon>
        <taxon>Grewioideae</taxon>
        <taxon>Apeibeae</taxon>
        <taxon>Corchorus</taxon>
    </lineage>
</organism>
<sequence>MKILNFSAASASNAEFIYTYVEICFEHSPYFVEIRLTESRSQSMNFTASTSLESIGYFGSSWFLWNTSRINFYALSQELKLITFKISFKS</sequence>
<proteinExistence type="predicted"/>
<evidence type="ECO:0000313" key="1">
    <source>
        <dbReference type="EMBL" id="OMO89307.1"/>
    </source>
</evidence>
<dbReference type="OrthoDB" id="10438178at2759"/>